<evidence type="ECO:0000256" key="3">
    <source>
        <dbReference type="ARBA" id="ARBA00022691"/>
    </source>
</evidence>
<name>A0ABD5PBE3_9EURY</name>
<proteinExistence type="predicted"/>
<dbReference type="EMBL" id="JBHSDS010000006">
    <property type="protein sequence ID" value="MFC4358063.1"/>
    <property type="molecule type" value="Genomic_DNA"/>
</dbReference>
<dbReference type="InterPro" id="IPR029063">
    <property type="entry name" value="SAM-dependent_MTases_sf"/>
</dbReference>
<protein>
    <submittedName>
        <fullName evidence="5">Class I SAM-dependent methyltransferase</fullName>
        <ecNumber evidence="5">2.1.1.222</ecNumber>
        <ecNumber evidence="5">2.1.1.64</ecNumber>
    </submittedName>
</protein>
<evidence type="ECO:0000256" key="2">
    <source>
        <dbReference type="ARBA" id="ARBA00022679"/>
    </source>
</evidence>
<dbReference type="Gene3D" id="3.40.50.150">
    <property type="entry name" value="Vaccinia Virus protein VP39"/>
    <property type="match status" value="1"/>
</dbReference>
<gene>
    <name evidence="5" type="ORF">ACFO0N_08900</name>
</gene>
<keyword evidence="1 5" id="KW-0489">Methyltransferase</keyword>
<reference evidence="5 6" key="1">
    <citation type="journal article" date="2019" name="Int. J. Syst. Evol. Microbiol.">
        <title>The Global Catalogue of Microorganisms (GCM) 10K type strain sequencing project: providing services to taxonomists for standard genome sequencing and annotation.</title>
        <authorList>
            <consortium name="The Broad Institute Genomics Platform"/>
            <consortium name="The Broad Institute Genome Sequencing Center for Infectious Disease"/>
            <person name="Wu L."/>
            <person name="Ma J."/>
        </authorList>
    </citation>
    <scope>NUCLEOTIDE SEQUENCE [LARGE SCALE GENOMIC DNA]</scope>
    <source>
        <strain evidence="5 6">CGMCC 1.12553</strain>
    </source>
</reference>
<evidence type="ECO:0000313" key="6">
    <source>
        <dbReference type="Proteomes" id="UP001595921"/>
    </source>
</evidence>
<dbReference type="GO" id="GO:0061542">
    <property type="term" value="F:3-demethylubiquinol 3-O-methyltransferase activity"/>
    <property type="evidence" value="ECO:0007669"/>
    <property type="project" value="UniProtKB-EC"/>
</dbReference>
<dbReference type="PANTHER" id="PTHR43464:SF19">
    <property type="entry name" value="UBIQUINONE BIOSYNTHESIS O-METHYLTRANSFERASE, MITOCHONDRIAL"/>
    <property type="match status" value="1"/>
</dbReference>
<keyword evidence="3" id="KW-0949">S-adenosyl-L-methionine</keyword>
<evidence type="ECO:0000313" key="5">
    <source>
        <dbReference type="EMBL" id="MFC4358063.1"/>
    </source>
</evidence>
<keyword evidence="2 5" id="KW-0808">Transferase</keyword>
<dbReference type="EC" id="2.1.1.64" evidence="5"/>
<dbReference type="GO" id="GO:0102208">
    <property type="term" value="F:2-polyprenyl-6-hydroxyphenol methylase activity"/>
    <property type="evidence" value="ECO:0007669"/>
    <property type="project" value="UniProtKB-EC"/>
</dbReference>
<keyword evidence="6" id="KW-1185">Reference proteome</keyword>
<feature type="domain" description="Methyltransferase" evidence="4">
    <location>
        <begin position="61"/>
        <end position="158"/>
    </location>
</feature>
<dbReference type="AlphaFoldDB" id="A0ABD5PBE3"/>
<dbReference type="GO" id="GO:0032259">
    <property type="term" value="P:methylation"/>
    <property type="evidence" value="ECO:0007669"/>
    <property type="project" value="UniProtKB-KW"/>
</dbReference>
<dbReference type="Pfam" id="PF13649">
    <property type="entry name" value="Methyltransf_25"/>
    <property type="match status" value="1"/>
</dbReference>
<evidence type="ECO:0000259" key="4">
    <source>
        <dbReference type="Pfam" id="PF13649"/>
    </source>
</evidence>
<organism evidence="5 6">
    <name type="scientific">Halobium salinum</name>
    <dbReference type="NCBI Taxonomy" id="1364940"/>
    <lineage>
        <taxon>Archaea</taxon>
        <taxon>Methanobacteriati</taxon>
        <taxon>Methanobacteriota</taxon>
        <taxon>Stenosarchaea group</taxon>
        <taxon>Halobacteria</taxon>
        <taxon>Halobacteriales</taxon>
        <taxon>Haloferacaceae</taxon>
        <taxon>Halobium</taxon>
    </lineage>
</organism>
<evidence type="ECO:0000256" key="1">
    <source>
        <dbReference type="ARBA" id="ARBA00022603"/>
    </source>
</evidence>
<dbReference type="RefSeq" id="WP_267624358.1">
    <property type="nucleotide sequence ID" value="NZ_JAODIW010000008.1"/>
</dbReference>
<dbReference type="EC" id="2.1.1.222" evidence="5"/>
<dbReference type="SUPFAM" id="SSF53335">
    <property type="entry name" value="S-adenosyl-L-methionine-dependent methyltransferases"/>
    <property type="match status" value="1"/>
</dbReference>
<sequence>MTDEDAESPNTWSWGTLGAEAFYDDLGRGEWERLDRDAYHRLEWDGTVEYLDEHLPDSGRVLDAGGAAGRYSVWLAERGYDVTLVDVSEQQLQIAREKVEERDLADAVTVERGDVRDLDFEANRFDATLCLGGPLSHVLDADERETAATELARVTRTGSPVFVSVMGRLAMVQAMVQAVGGDSDADAAAVVLPEFARTGDYDRELLSRHGLDPGCFAAHFFRVGELERLLESGGLTVETVAGLEGVASARRVADTDLEDADSAAREAVEETTDLLREDRTVADLSTHLLAVARVRD</sequence>
<dbReference type="PANTHER" id="PTHR43464">
    <property type="entry name" value="METHYLTRANSFERASE"/>
    <property type="match status" value="1"/>
</dbReference>
<comment type="caution">
    <text evidence="5">The sequence shown here is derived from an EMBL/GenBank/DDBJ whole genome shotgun (WGS) entry which is preliminary data.</text>
</comment>
<dbReference type="CDD" id="cd02440">
    <property type="entry name" value="AdoMet_MTases"/>
    <property type="match status" value="1"/>
</dbReference>
<dbReference type="InterPro" id="IPR041698">
    <property type="entry name" value="Methyltransf_25"/>
</dbReference>
<accession>A0ABD5PBE3</accession>
<dbReference type="Proteomes" id="UP001595921">
    <property type="component" value="Unassembled WGS sequence"/>
</dbReference>